<keyword evidence="1 4" id="KW-0489">Methyltransferase</keyword>
<dbReference type="eggNOG" id="COG0500">
    <property type="taxonomic scope" value="Bacteria"/>
</dbReference>
<dbReference type="OrthoDB" id="146133at2"/>
<dbReference type="Gene3D" id="3.40.50.150">
    <property type="entry name" value="Vaccinia Virus protein VP39"/>
    <property type="match status" value="1"/>
</dbReference>
<keyword evidence="3" id="KW-0949">S-adenosyl-L-methionine</keyword>
<dbReference type="Pfam" id="PF13489">
    <property type="entry name" value="Methyltransf_23"/>
    <property type="match status" value="1"/>
</dbReference>
<dbReference type="SUPFAM" id="SSF53335">
    <property type="entry name" value="S-adenosyl-L-methionine-dependent methyltransferases"/>
    <property type="match status" value="1"/>
</dbReference>
<name>F7NJ32_9FIRM</name>
<accession>F7NJ32</accession>
<reference evidence="4 5" key="1">
    <citation type="journal article" date="2011" name="EMBO J.">
        <title>Structural diversity of bacterial flagellar motors.</title>
        <authorList>
            <person name="Chen S."/>
            <person name="Beeby M."/>
            <person name="Murphy G.E."/>
            <person name="Leadbetter J.R."/>
            <person name="Hendrixson D.R."/>
            <person name="Briegel A."/>
            <person name="Li Z."/>
            <person name="Shi J."/>
            <person name="Tocheva E.I."/>
            <person name="Muller A."/>
            <person name="Dobro M.J."/>
            <person name="Jensen G.J."/>
        </authorList>
    </citation>
    <scope>NUCLEOTIDE SEQUENCE [LARGE SCALE GENOMIC DNA]</scope>
    <source>
        <strain evidence="4 5">DSM 6540</strain>
    </source>
</reference>
<evidence type="ECO:0000313" key="4">
    <source>
        <dbReference type="EMBL" id="EGO63922.1"/>
    </source>
</evidence>
<dbReference type="PANTHER" id="PTHR43464">
    <property type="entry name" value="METHYLTRANSFERASE"/>
    <property type="match status" value="1"/>
</dbReference>
<keyword evidence="2 4" id="KW-0808">Transferase</keyword>
<dbReference type="CDD" id="cd02440">
    <property type="entry name" value="AdoMet_MTases"/>
    <property type="match status" value="1"/>
</dbReference>
<protein>
    <submittedName>
        <fullName evidence="4">Methyltransferase type 11</fullName>
    </submittedName>
</protein>
<keyword evidence="5" id="KW-1185">Reference proteome</keyword>
<dbReference type="InterPro" id="IPR029063">
    <property type="entry name" value="SAM-dependent_MTases_sf"/>
</dbReference>
<dbReference type="PANTHER" id="PTHR43464:SF19">
    <property type="entry name" value="UBIQUINONE BIOSYNTHESIS O-METHYLTRANSFERASE, MITOCHONDRIAL"/>
    <property type="match status" value="1"/>
</dbReference>
<comment type="caution">
    <text evidence="4">The sequence shown here is derived from an EMBL/GenBank/DDBJ whole genome shotgun (WGS) entry which is preliminary data.</text>
</comment>
<proteinExistence type="predicted"/>
<dbReference type="EMBL" id="AFGF01000083">
    <property type="protein sequence ID" value="EGO63922.1"/>
    <property type="molecule type" value="Genomic_DNA"/>
</dbReference>
<evidence type="ECO:0000256" key="1">
    <source>
        <dbReference type="ARBA" id="ARBA00022603"/>
    </source>
</evidence>
<gene>
    <name evidence="4" type="ORF">ALO_10439</name>
</gene>
<dbReference type="AlphaFoldDB" id="F7NJ32"/>
<evidence type="ECO:0000256" key="2">
    <source>
        <dbReference type="ARBA" id="ARBA00022679"/>
    </source>
</evidence>
<organism evidence="4 5">
    <name type="scientific">Acetonema longum DSM 6540</name>
    <dbReference type="NCBI Taxonomy" id="1009370"/>
    <lineage>
        <taxon>Bacteria</taxon>
        <taxon>Bacillati</taxon>
        <taxon>Bacillota</taxon>
        <taxon>Negativicutes</taxon>
        <taxon>Acetonemataceae</taxon>
        <taxon>Acetonema</taxon>
    </lineage>
</organism>
<evidence type="ECO:0000313" key="5">
    <source>
        <dbReference type="Proteomes" id="UP000003240"/>
    </source>
</evidence>
<dbReference type="STRING" id="1009370.ALO_10439"/>
<dbReference type="GO" id="GO:0032259">
    <property type="term" value="P:methylation"/>
    <property type="evidence" value="ECO:0007669"/>
    <property type="project" value="UniProtKB-KW"/>
</dbReference>
<sequence>MNKPEPVYDAWVKDATGENEMEERHRPGWQAVIDAMKEQQLTEANVLDFGCNQGGFLRYLYERKPFKKATGIDLGAKSIAIAEQRRGQLPLRYAVTGSPEKLGERFDIAFSLSVIYLIGDLAEHAAKIKLSLNPGGVYYATYTDYHDNPSAAHFLQAISQDSVLKPYLHTIDAIAAAFFAAGFQVGVKKMIPADFVELAPQQKYILCNADYMKAKYESAYLFRFSLPRLDEDGHG</sequence>
<dbReference type="Proteomes" id="UP000003240">
    <property type="component" value="Unassembled WGS sequence"/>
</dbReference>
<dbReference type="GO" id="GO:0008168">
    <property type="term" value="F:methyltransferase activity"/>
    <property type="evidence" value="ECO:0007669"/>
    <property type="project" value="UniProtKB-KW"/>
</dbReference>
<dbReference type="RefSeq" id="WP_004095231.1">
    <property type="nucleotide sequence ID" value="NZ_AFGF01000083.1"/>
</dbReference>
<evidence type="ECO:0000256" key="3">
    <source>
        <dbReference type="ARBA" id="ARBA00022691"/>
    </source>
</evidence>